<dbReference type="Pfam" id="PF03004">
    <property type="entry name" value="Transposase_24"/>
    <property type="match status" value="1"/>
</dbReference>
<dbReference type="EMBL" id="JAUHHV010000005">
    <property type="protein sequence ID" value="KAK1424783.1"/>
    <property type="molecule type" value="Genomic_DNA"/>
</dbReference>
<reference evidence="1" key="1">
    <citation type="journal article" date="2023" name="bioRxiv">
        <title>Improved chromosome-level genome assembly for marigold (Tagetes erecta).</title>
        <authorList>
            <person name="Jiang F."/>
            <person name="Yuan L."/>
            <person name="Wang S."/>
            <person name="Wang H."/>
            <person name="Xu D."/>
            <person name="Wang A."/>
            <person name="Fan W."/>
        </authorList>
    </citation>
    <scope>NUCLEOTIDE SEQUENCE</scope>
    <source>
        <strain evidence="1">WSJ</strain>
        <tissue evidence="1">Leaf</tissue>
    </source>
</reference>
<dbReference type="AlphaFoldDB" id="A0AAD8KL44"/>
<dbReference type="InterPro" id="IPR004252">
    <property type="entry name" value="Probable_transposase_24"/>
</dbReference>
<name>A0AAD8KL44_TARER</name>
<keyword evidence="2" id="KW-1185">Reference proteome</keyword>
<accession>A0AAD8KL44</accession>
<sequence>MSFLYAMATGVVGSHGGDGGGEDPNGHSRRVLTNCQSSKIKKTRSKGRNLNLLEKFDANDHQPLPIQFDVSRKQYKAVGENNQLFIRGVSNHVATVPFHHPTWDDVPGSFKISLFNFLEDHFNLEPHKRTDHWQGIQLGIHMECQRKFSNRRNDMKNHFLKNGGYQDVERARENPPEGQNRVAWGHVVDFFLSDQHQKLSQKGSRNRSKHLYPSLHGSCSYAQRRHLQEKESGTSSHIETWRKGHCTKGGAWINPKAREDWAKIEQQYAQMELEAGETHVDEAECLVLALGKTRGHTRGVGRMVKRISRSESSGSSSSNRDIEMDAIKQQMFEMQERMKELEKRNKNPNAIVSISCLIV</sequence>
<evidence type="ECO:0000313" key="1">
    <source>
        <dbReference type="EMBL" id="KAK1424783.1"/>
    </source>
</evidence>
<dbReference type="PANTHER" id="PTHR33499:SF11">
    <property type="entry name" value="NO APICAL MERISTEM-ASSOCIATED C-TERMINAL DOMAIN-CONTAINING PROTEIN"/>
    <property type="match status" value="1"/>
</dbReference>
<comment type="caution">
    <text evidence="1">The sequence shown here is derived from an EMBL/GenBank/DDBJ whole genome shotgun (WGS) entry which is preliminary data.</text>
</comment>
<organism evidence="1 2">
    <name type="scientific">Tagetes erecta</name>
    <name type="common">African marigold</name>
    <dbReference type="NCBI Taxonomy" id="13708"/>
    <lineage>
        <taxon>Eukaryota</taxon>
        <taxon>Viridiplantae</taxon>
        <taxon>Streptophyta</taxon>
        <taxon>Embryophyta</taxon>
        <taxon>Tracheophyta</taxon>
        <taxon>Spermatophyta</taxon>
        <taxon>Magnoliopsida</taxon>
        <taxon>eudicotyledons</taxon>
        <taxon>Gunneridae</taxon>
        <taxon>Pentapetalae</taxon>
        <taxon>asterids</taxon>
        <taxon>campanulids</taxon>
        <taxon>Asterales</taxon>
        <taxon>Asteraceae</taxon>
        <taxon>Asteroideae</taxon>
        <taxon>Heliantheae alliance</taxon>
        <taxon>Tageteae</taxon>
        <taxon>Tagetes</taxon>
    </lineage>
</organism>
<evidence type="ECO:0000313" key="2">
    <source>
        <dbReference type="Proteomes" id="UP001229421"/>
    </source>
</evidence>
<protein>
    <submittedName>
        <fullName evidence="1">Uncharacterized protein</fullName>
    </submittedName>
</protein>
<dbReference type="Proteomes" id="UP001229421">
    <property type="component" value="Unassembled WGS sequence"/>
</dbReference>
<proteinExistence type="predicted"/>
<gene>
    <name evidence="1" type="ORF">QVD17_20121</name>
</gene>
<dbReference type="PANTHER" id="PTHR33499">
    <property type="entry name" value="OS12G0282400 PROTEIN-RELATED"/>
    <property type="match status" value="1"/>
</dbReference>